<sequence>MHMRTAQVANEVHNLFYERKRTARQRSMKNDSHEVIIFDLQKNLPMPNLTTNDVCNRRQLSLYSFKIHTLSTGPVFYCYPETEGRKSSDEVTAFLHCFIFNLLDPEVKDIEHFYDGCARQNRNYIVLRFLHYVVHAARRLVPIKLTFPVRSQSYVECDRNMALIKHKYPAELPEHWVECSHEAMSLPVSVNEALLISWTQNLTSLYTKTWPIATWPLTEVVFSVQHPRFIKHRSTYNGTWETAVMVSQKSLLTQIKELQLHSGEFLLLEKRYQ</sequence>
<comment type="caution">
    <text evidence="1">The sequence shown here is derived from an EMBL/GenBank/DDBJ whole genome shotgun (WGS) entry which is preliminary data.</text>
</comment>
<dbReference type="Proteomes" id="UP001159363">
    <property type="component" value="Chromosome 4"/>
</dbReference>
<name>A0ABQ9HH85_9NEOP</name>
<accession>A0ABQ9HH85</accession>
<evidence type="ECO:0000313" key="2">
    <source>
        <dbReference type="Proteomes" id="UP001159363"/>
    </source>
</evidence>
<protein>
    <submittedName>
        <fullName evidence="1">Uncharacterized protein</fullName>
    </submittedName>
</protein>
<reference evidence="1 2" key="1">
    <citation type="submission" date="2023-02" db="EMBL/GenBank/DDBJ databases">
        <title>LHISI_Scaffold_Assembly.</title>
        <authorList>
            <person name="Stuart O.P."/>
            <person name="Cleave R."/>
            <person name="Magrath M.J.L."/>
            <person name="Mikheyev A.S."/>
        </authorList>
    </citation>
    <scope>NUCLEOTIDE SEQUENCE [LARGE SCALE GENOMIC DNA]</scope>
    <source>
        <strain evidence="1">Daus_M_001</strain>
        <tissue evidence="1">Leg muscle</tissue>
    </source>
</reference>
<dbReference type="EMBL" id="JARBHB010000005">
    <property type="protein sequence ID" value="KAJ8883696.1"/>
    <property type="molecule type" value="Genomic_DNA"/>
</dbReference>
<evidence type="ECO:0000313" key="1">
    <source>
        <dbReference type="EMBL" id="KAJ8883696.1"/>
    </source>
</evidence>
<organism evidence="1 2">
    <name type="scientific">Dryococelus australis</name>
    <dbReference type="NCBI Taxonomy" id="614101"/>
    <lineage>
        <taxon>Eukaryota</taxon>
        <taxon>Metazoa</taxon>
        <taxon>Ecdysozoa</taxon>
        <taxon>Arthropoda</taxon>
        <taxon>Hexapoda</taxon>
        <taxon>Insecta</taxon>
        <taxon>Pterygota</taxon>
        <taxon>Neoptera</taxon>
        <taxon>Polyneoptera</taxon>
        <taxon>Phasmatodea</taxon>
        <taxon>Verophasmatodea</taxon>
        <taxon>Anareolatae</taxon>
        <taxon>Phasmatidae</taxon>
        <taxon>Eurycanthinae</taxon>
        <taxon>Dryococelus</taxon>
    </lineage>
</organism>
<gene>
    <name evidence="1" type="ORF">PR048_015550</name>
</gene>
<proteinExistence type="predicted"/>
<feature type="non-terminal residue" evidence="1">
    <location>
        <position position="273"/>
    </location>
</feature>
<keyword evidence="2" id="KW-1185">Reference proteome</keyword>